<dbReference type="AlphaFoldDB" id="X1ENU8"/>
<comment type="caution">
    <text evidence="1">The sequence shown here is derived from an EMBL/GenBank/DDBJ whole genome shotgun (WGS) entry which is preliminary data.</text>
</comment>
<reference evidence="1" key="1">
    <citation type="journal article" date="2014" name="Front. Microbiol.">
        <title>High frequency of phylogenetically diverse reductive dehalogenase-homologous genes in deep subseafloor sedimentary metagenomes.</title>
        <authorList>
            <person name="Kawai M."/>
            <person name="Futagami T."/>
            <person name="Toyoda A."/>
            <person name="Takaki Y."/>
            <person name="Nishi S."/>
            <person name="Hori S."/>
            <person name="Arai W."/>
            <person name="Tsubouchi T."/>
            <person name="Morono Y."/>
            <person name="Uchiyama I."/>
            <person name="Ito T."/>
            <person name="Fujiyama A."/>
            <person name="Inagaki F."/>
            <person name="Takami H."/>
        </authorList>
    </citation>
    <scope>NUCLEOTIDE SEQUENCE</scope>
    <source>
        <strain evidence="1">Expedition CK06-06</strain>
    </source>
</reference>
<evidence type="ECO:0000313" key="1">
    <source>
        <dbReference type="EMBL" id="GAH21985.1"/>
    </source>
</evidence>
<feature type="non-terminal residue" evidence="1">
    <location>
        <position position="1"/>
    </location>
</feature>
<protein>
    <submittedName>
        <fullName evidence="1">Uncharacterized protein</fullName>
    </submittedName>
</protein>
<organism evidence="1">
    <name type="scientific">marine sediment metagenome</name>
    <dbReference type="NCBI Taxonomy" id="412755"/>
    <lineage>
        <taxon>unclassified sequences</taxon>
        <taxon>metagenomes</taxon>
        <taxon>ecological metagenomes</taxon>
    </lineage>
</organism>
<feature type="non-terminal residue" evidence="1">
    <location>
        <position position="36"/>
    </location>
</feature>
<name>X1ENU8_9ZZZZ</name>
<accession>X1ENU8</accession>
<dbReference type="EMBL" id="BART01042290">
    <property type="protein sequence ID" value="GAH21985.1"/>
    <property type="molecule type" value="Genomic_DNA"/>
</dbReference>
<proteinExistence type="predicted"/>
<gene>
    <name evidence="1" type="ORF">S01H4_67333</name>
</gene>
<sequence length="36" mass="4239">TLQVSHFQLENNTTVKDILNHLNFYEKLSNSLVHQL</sequence>